<feature type="signal peptide" evidence="2">
    <location>
        <begin position="1"/>
        <end position="17"/>
    </location>
</feature>
<dbReference type="RefSeq" id="WP_378063874.1">
    <property type="nucleotide sequence ID" value="NZ_JBHSXS010000031.1"/>
</dbReference>
<name>A0ABW2CSW1_9ACTN</name>
<feature type="chain" id="PRO_5047068790" evidence="2">
    <location>
        <begin position="18"/>
        <end position="97"/>
    </location>
</feature>
<dbReference type="Proteomes" id="UP001596380">
    <property type="component" value="Unassembled WGS sequence"/>
</dbReference>
<dbReference type="EMBL" id="JBHSXS010000031">
    <property type="protein sequence ID" value="MFC6884866.1"/>
    <property type="molecule type" value="Genomic_DNA"/>
</dbReference>
<accession>A0ABW2CSW1</accession>
<gene>
    <name evidence="3" type="ORF">ACFQKB_34260</name>
</gene>
<keyword evidence="2" id="KW-0732">Signal</keyword>
<proteinExistence type="predicted"/>
<organism evidence="3 4">
    <name type="scientific">Actinomadura yumaensis</name>
    <dbReference type="NCBI Taxonomy" id="111807"/>
    <lineage>
        <taxon>Bacteria</taxon>
        <taxon>Bacillati</taxon>
        <taxon>Actinomycetota</taxon>
        <taxon>Actinomycetes</taxon>
        <taxon>Streptosporangiales</taxon>
        <taxon>Thermomonosporaceae</taxon>
        <taxon>Actinomadura</taxon>
    </lineage>
</organism>
<protein>
    <submittedName>
        <fullName evidence="3">Uncharacterized protein</fullName>
    </submittedName>
</protein>
<sequence>MSTAFHHLAIGVLAATAALGTTHSAPSASADAGRPADQPAPVPAAQAQRLAQSQAQRLDSGYLNLHQCMFYSSSATNHFSTYITSRDGRFAAGTNIS</sequence>
<evidence type="ECO:0000313" key="4">
    <source>
        <dbReference type="Proteomes" id="UP001596380"/>
    </source>
</evidence>
<feature type="region of interest" description="Disordered" evidence="1">
    <location>
        <begin position="23"/>
        <end position="53"/>
    </location>
</feature>
<feature type="compositionally biased region" description="Low complexity" evidence="1">
    <location>
        <begin position="35"/>
        <end position="53"/>
    </location>
</feature>
<comment type="caution">
    <text evidence="3">The sequence shown here is derived from an EMBL/GenBank/DDBJ whole genome shotgun (WGS) entry which is preliminary data.</text>
</comment>
<feature type="non-terminal residue" evidence="3">
    <location>
        <position position="97"/>
    </location>
</feature>
<keyword evidence="4" id="KW-1185">Reference proteome</keyword>
<evidence type="ECO:0000256" key="2">
    <source>
        <dbReference type="SAM" id="SignalP"/>
    </source>
</evidence>
<evidence type="ECO:0000256" key="1">
    <source>
        <dbReference type="SAM" id="MobiDB-lite"/>
    </source>
</evidence>
<reference evidence="4" key="1">
    <citation type="journal article" date="2019" name="Int. J. Syst. Evol. Microbiol.">
        <title>The Global Catalogue of Microorganisms (GCM) 10K type strain sequencing project: providing services to taxonomists for standard genome sequencing and annotation.</title>
        <authorList>
            <consortium name="The Broad Institute Genomics Platform"/>
            <consortium name="The Broad Institute Genome Sequencing Center for Infectious Disease"/>
            <person name="Wu L."/>
            <person name="Ma J."/>
        </authorList>
    </citation>
    <scope>NUCLEOTIDE SEQUENCE [LARGE SCALE GENOMIC DNA]</scope>
    <source>
        <strain evidence="4">JCM 3369</strain>
    </source>
</reference>
<evidence type="ECO:0000313" key="3">
    <source>
        <dbReference type="EMBL" id="MFC6884866.1"/>
    </source>
</evidence>